<dbReference type="AlphaFoldDB" id="A0A1D6PAN1"/>
<keyword evidence="4" id="KW-0472">Membrane</keyword>
<dbReference type="Pfam" id="PF03619">
    <property type="entry name" value="Solute_trans_a"/>
    <property type="match status" value="1"/>
</dbReference>
<proteinExistence type="predicted"/>
<evidence type="ECO:0000256" key="1">
    <source>
        <dbReference type="ARBA" id="ARBA00004141"/>
    </source>
</evidence>
<evidence type="ECO:0000256" key="2">
    <source>
        <dbReference type="ARBA" id="ARBA00022692"/>
    </source>
</evidence>
<keyword evidence="2" id="KW-0812">Transmembrane</keyword>
<name>A0A1D6PAN1_MAIZE</name>
<protein>
    <submittedName>
        <fullName evidence="5">Protein LAZ1 homolog 1</fullName>
    </submittedName>
</protein>
<organism evidence="5">
    <name type="scientific">Zea mays</name>
    <name type="common">Maize</name>
    <dbReference type="NCBI Taxonomy" id="4577"/>
    <lineage>
        <taxon>Eukaryota</taxon>
        <taxon>Viridiplantae</taxon>
        <taxon>Streptophyta</taxon>
        <taxon>Embryophyta</taxon>
        <taxon>Tracheophyta</taxon>
        <taxon>Spermatophyta</taxon>
        <taxon>Magnoliopsida</taxon>
        <taxon>Liliopsida</taxon>
        <taxon>Poales</taxon>
        <taxon>Poaceae</taxon>
        <taxon>PACMAD clade</taxon>
        <taxon>Panicoideae</taxon>
        <taxon>Andropogonodae</taxon>
        <taxon>Andropogoneae</taxon>
        <taxon>Tripsacinae</taxon>
        <taxon>Zea</taxon>
    </lineage>
</organism>
<keyword evidence="3" id="KW-1133">Transmembrane helix</keyword>
<accession>A0A1D6PAN1</accession>
<evidence type="ECO:0000256" key="4">
    <source>
        <dbReference type="ARBA" id="ARBA00023136"/>
    </source>
</evidence>
<evidence type="ECO:0000313" key="5">
    <source>
        <dbReference type="EMBL" id="AQL06755.1"/>
    </source>
</evidence>
<sequence length="154" mass="17446">MFSPGFVSASKPLPSWPILSAGTSVTVALVLSLFLTFEHLCAYHQPEMFNYSSCSYPFYFLIQLITMHISGAKIHDWSDSDGSSICCSITKYFLYIPAVKAKFFSLLNSNVAFICELMRDCYEAFAMYCFERYLIACLGEYLNICCNSAQVKYL</sequence>
<comment type="subcellular location">
    <subcellularLocation>
        <location evidence="1">Membrane</location>
        <topology evidence="1">Multi-pass membrane protein</topology>
    </subcellularLocation>
</comment>
<reference evidence="5" key="1">
    <citation type="submission" date="2015-12" db="EMBL/GenBank/DDBJ databases">
        <title>Update maize B73 reference genome by single molecule sequencing technologies.</title>
        <authorList>
            <consortium name="Maize Genome Sequencing Project"/>
            <person name="Ware D."/>
        </authorList>
    </citation>
    <scope>NUCLEOTIDE SEQUENCE</scope>
    <source>
        <tissue evidence="5">Seedling</tissue>
    </source>
</reference>
<dbReference type="ExpressionAtlas" id="A0A1D6PAN1">
    <property type="expression patterns" value="baseline and differential"/>
</dbReference>
<evidence type="ECO:0000256" key="3">
    <source>
        <dbReference type="ARBA" id="ARBA00022989"/>
    </source>
</evidence>
<gene>
    <name evidence="5" type="ORF">ZEAMMB73_Zm00001d047497</name>
</gene>
<dbReference type="PANTHER" id="PTHR23423">
    <property type="entry name" value="ORGANIC SOLUTE TRANSPORTER-RELATED"/>
    <property type="match status" value="1"/>
</dbReference>
<dbReference type="GO" id="GO:0016020">
    <property type="term" value="C:membrane"/>
    <property type="evidence" value="ECO:0007669"/>
    <property type="project" value="UniProtKB-SubCell"/>
</dbReference>
<dbReference type="EMBL" id="CM000785">
    <property type="protein sequence ID" value="AQL06755.1"/>
    <property type="molecule type" value="Genomic_DNA"/>
</dbReference>
<dbReference type="InterPro" id="IPR005178">
    <property type="entry name" value="Ostalpha/TMEM184C"/>
</dbReference>